<proteinExistence type="predicted"/>
<dbReference type="EnsemblMetazoa" id="G31474.3">
    <property type="protein sequence ID" value="G31474.3:cds"/>
    <property type="gene ID" value="G31474"/>
</dbReference>
<dbReference type="GO" id="GO:0006284">
    <property type="term" value="P:base-excision repair"/>
    <property type="evidence" value="ECO:0007669"/>
    <property type="project" value="InterPro"/>
</dbReference>
<dbReference type="SUPFAM" id="SSF81624">
    <property type="entry name" value="N-terminal domain of MutM-like DNA repair proteins"/>
    <property type="match status" value="1"/>
</dbReference>
<dbReference type="Pfam" id="PF01149">
    <property type="entry name" value="Fapy_DNA_glyco"/>
    <property type="match status" value="1"/>
</dbReference>
<dbReference type="GO" id="GO:0003906">
    <property type="term" value="F:DNA-(apurinic or apyrimidinic site) endonuclease activity"/>
    <property type="evidence" value="ECO:0007669"/>
    <property type="project" value="InterPro"/>
</dbReference>
<sequence length="124" mass="13627">MVEGPGCKIKGEKIKSKLMKQAVKAVSGNAVDREIKPKKGLVTSQFDVLIGRPLTGVQTLGKELFMYFGDVCLRVHFLMAGSFRVNGQALDKDFGKLTETPSLQVNFSTDVLTFYKSAAQIRNV</sequence>
<evidence type="ECO:0000313" key="2">
    <source>
        <dbReference type="EnsemblMetazoa" id="G31474.3:cds"/>
    </source>
</evidence>
<dbReference type="GO" id="GO:0019104">
    <property type="term" value="F:DNA N-glycosylase activity"/>
    <property type="evidence" value="ECO:0007669"/>
    <property type="project" value="InterPro"/>
</dbReference>
<dbReference type="PROSITE" id="PS51068">
    <property type="entry name" value="FPG_CAT"/>
    <property type="match status" value="1"/>
</dbReference>
<dbReference type="InterPro" id="IPR012319">
    <property type="entry name" value="FPG_cat"/>
</dbReference>
<keyword evidence="3" id="KW-1185">Reference proteome</keyword>
<protein>
    <recommendedName>
        <fullName evidence="1">Formamidopyrimidine-DNA glycosylase catalytic domain-containing protein</fullName>
    </recommendedName>
</protein>
<reference evidence="2" key="1">
    <citation type="submission" date="2022-08" db="UniProtKB">
        <authorList>
            <consortium name="EnsemblMetazoa"/>
        </authorList>
    </citation>
    <scope>IDENTIFICATION</scope>
    <source>
        <strain evidence="2">05x7-T-G4-1.051#20</strain>
    </source>
</reference>
<dbReference type="AlphaFoldDB" id="A0A8W8M3I3"/>
<evidence type="ECO:0000259" key="1">
    <source>
        <dbReference type="PROSITE" id="PS51068"/>
    </source>
</evidence>
<feature type="domain" description="Formamidopyrimidine-DNA glycosylase catalytic" evidence="1">
    <location>
        <begin position="2"/>
        <end position="98"/>
    </location>
</feature>
<accession>A0A8W8M3I3</accession>
<evidence type="ECO:0000313" key="3">
    <source>
        <dbReference type="Proteomes" id="UP000005408"/>
    </source>
</evidence>
<organism evidence="2 3">
    <name type="scientific">Magallana gigas</name>
    <name type="common">Pacific oyster</name>
    <name type="synonym">Crassostrea gigas</name>
    <dbReference type="NCBI Taxonomy" id="29159"/>
    <lineage>
        <taxon>Eukaryota</taxon>
        <taxon>Metazoa</taxon>
        <taxon>Spiralia</taxon>
        <taxon>Lophotrochozoa</taxon>
        <taxon>Mollusca</taxon>
        <taxon>Bivalvia</taxon>
        <taxon>Autobranchia</taxon>
        <taxon>Pteriomorphia</taxon>
        <taxon>Ostreida</taxon>
        <taxon>Ostreoidea</taxon>
        <taxon>Ostreidae</taxon>
        <taxon>Magallana</taxon>
    </lineage>
</organism>
<dbReference type="Proteomes" id="UP000005408">
    <property type="component" value="Unassembled WGS sequence"/>
</dbReference>
<name>A0A8W8M3I3_MAGGI</name>
<dbReference type="InterPro" id="IPR035937">
    <property type="entry name" value="FPG_N"/>
</dbReference>
<dbReference type="Gene3D" id="3.20.190.10">
    <property type="entry name" value="MutM-like, N-terminal"/>
    <property type="match status" value="1"/>
</dbReference>
<dbReference type="GO" id="GO:0008270">
    <property type="term" value="F:zinc ion binding"/>
    <property type="evidence" value="ECO:0007669"/>
    <property type="project" value="InterPro"/>
</dbReference>